<dbReference type="Proteomes" id="UP000030686">
    <property type="component" value="Unassembled WGS sequence"/>
</dbReference>
<dbReference type="EMBL" id="HG792019">
    <property type="protein sequence ID" value="CDM36590.1"/>
    <property type="molecule type" value="Genomic_DNA"/>
</dbReference>
<organism evidence="1 2">
    <name type="scientific">Penicillium roqueforti (strain FM164)</name>
    <dbReference type="NCBI Taxonomy" id="1365484"/>
    <lineage>
        <taxon>Eukaryota</taxon>
        <taxon>Fungi</taxon>
        <taxon>Dikarya</taxon>
        <taxon>Ascomycota</taxon>
        <taxon>Pezizomycotina</taxon>
        <taxon>Eurotiomycetes</taxon>
        <taxon>Eurotiomycetidae</taxon>
        <taxon>Eurotiales</taxon>
        <taxon>Aspergillaceae</taxon>
        <taxon>Penicillium</taxon>
    </lineage>
</organism>
<dbReference type="OrthoDB" id="5401170at2759"/>
<name>W6QJJ0_PENRF</name>
<evidence type="ECO:0000313" key="1">
    <source>
        <dbReference type="EMBL" id="CDM36590.1"/>
    </source>
</evidence>
<dbReference type="AlphaFoldDB" id="W6QJJ0"/>
<evidence type="ECO:0000313" key="2">
    <source>
        <dbReference type="Proteomes" id="UP000030686"/>
    </source>
</evidence>
<protein>
    <submittedName>
        <fullName evidence="1">Uncharacterized protein</fullName>
    </submittedName>
</protein>
<reference evidence="1" key="1">
    <citation type="journal article" date="2014" name="Nat. Commun.">
        <title>Multiple recent horizontal transfers of a large genomic region in cheese making fungi.</title>
        <authorList>
            <person name="Cheeseman K."/>
            <person name="Ropars J."/>
            <person name="Renault P."/>
            <person name="Dupont J."/>
            <person name="Gouzy J."/>
            <person name="Branca A."/>
            <person name="Abraham A.L."/>
            <person name="Ceppi M."/>
            <person name="Conseiller E."/>
            <person name="Debuchy R."/>
            <person name="Malagnac F."/>
            <person name="Goarin A."/>
            <person name="Silar P."/>
            <person name="Lacoste S."/>
            <person name="Sallet E."/>
            <person name="Bensimon A."/>
            <person name="Giraud T."/>
            <person name="Brygoo Y."/>
        </authorList>
    </citation>
    <scope>NUCLEOTIDE SEQUENCE [LARGE SCALE GENOMIC DNA]</scope>
    <source>
        <strain evidence="1">FM164</strain>
    </source>
</reference>
<sequence length="173" mass="20462">MDTAETDLMGDLVGTEITTDAKTETNLLLPSVTWVITAKLNEISYPGDQHDIEKGFRYLYVAAKFLCYRKDNPAQRPAFVRIYQQIPITGTQISKSNDIIPSGFITYIIWEKVPGVPLSKLYIWRQTPEVRDAMRKEFRRVYHNENWSDFNYVLYGLVRPRNTDWYQERDWQW</sequence>
<accession>W6QJJ0</accession>
<proteinExistence type="predicted"/>
<keyword evidence="2" id="KW-1185">Reference proteome</keyword>
<gene>
    <name evidence="1" type="ORF">PROQFM164_S05g000423</name>
</gene>